<feature type="compositionally biased region" description="Low complexity" evidence="6">
    <location>
        <begin position="95"/>
        <end position="124"/>
    </location>
</feature>
<dbReference type="InterPro" id="IPR011993">
    <property type="entry name" value="PH-like_dom_sf"/>
</dbReference>
<dbReference type="GO" id="GO:0005886">
    <property type="term" value="C:plasma membrane"/>
    <property type="evidence" value="ECO:0007669"/>
    <property type="project" value="TreeGrafter"/>
</dbReference>
<protein>
    <recommendedName>
        <fullName evidence="8">VASt domain-containing protein</fullName>
    </recommendedName>
</protein>
<dbReference type="InterPro" id="IPR031968">
    <property type="entry name" value="VASt"/>
</dbReference>
<dbReference type="EMBL" id="ML120473">
    <property type="protein sequence ID" value="RPA92438.1"/>
    <property type="molecule type" value="Genomic_DNA"/>
</dbReference>
<dbReference type="InterPro" id="IPR051482">
    <property type="entry name" value="Cholesterol_transport"/>
</dbReference>
<feature type="region of interest" description="Disordered" evidence="6">
    <location>
        <begin position="375"/>
        <end position="405"/>
    </location>
</feature>
<sequence>MAAAVSPTHPITNASGYLTLSSSSPTPSNGQHSPSGSRRPSHAATFSPYPNTATAITAGNAKPEGGSGKKGSGGILGVPFLRRSTSPQPPQKQANTSSNSGGGLSTIFSSSNSSAPNQSSSSSSEARPATSGGEAGRISEDRNRRAARSSVGTSDGSDIAAAIPPKVASNDRNAKSWPSILTETHAQPITTSESGVNADGTIKTTITPPTPTDSQQHFPLKSPVGAVQAGDNGMKKRSRTNSLSNIPSRLSQSMTVPLTPTIEGGATPDASQQPGQGNNTSGGFFQSMFSVAQNAATTLGNTIANANVANTAGGIRSRSGTGASEPGKGEAEKENVQQGGGSGVEGEKSEPQKRPAVETLGQGELSLGSLGILTTSQKSSTSPSEGRPSRSASVNSHGANSETGDSRIIAESGGAALQTGGSTVPVHRAGFVDGGLNDEALQSLDSAVSSRGGFETAGESAFNSPVGPSGSYGLENLRKTPMAEDSAFIGRGEDHTPEKGVLNPDDRDDTWSGDADRRRSGSVKSGGRRKRGSSAASGANTQPVPKPTGFAVAPKRRNREFHEMFRSVPEDDYLIEDYGCALQKEILLQGRLYVSEGHICFNSNIFGWVNTLIISFDEIVSVEKKNTAMLFPNAIVIQTLHARNVFASFISRDSTYDLIVGIWKIGHPQLVAGATGVRLEDGGDAEEGDQVDGVSEYEEDGDDDEYEDASDDDLGDSYTDTGDVMLPDDKGKNGGGASKSVSRKASQAILGASGGEGSGAVVDYPGPQTHPPTSCNDDHYDRQLCDDIIAAPLGKVYSLVFGPASYPFMSRFLADEEKTRSFSYIKPLGGGIGPKQTKCNITETLDNCDLEDHVTVTVTTQTPDVPSGNVFMVKTRYCLSWVEDGQTRLVSNCTVEWSGKSWLKGPIEKGANDGQIAYNKDLLVALKKEVEPKDPSKQSKSTNKQKKRRKELNAKGEAIGRAAGGTVKGREAQAAGFDRPADQASWGVFAPLKTYLGPVADIISPLIGGAPGLVAIFMVLTVFFWWRGGRSASVAVGPGGGPAGYHPHHHWDTLWREQEDGLWEWLEDRVGINDVVAASSSSSASRRGKEQKAKLKDPGAGLTKGMKKREVEDAIGVMEERLEMLRKVVEAGGYAD</sequence>
<evidence type="ECO:0000313" key="10">
    <source>
        <dbReference type="Proteomes" id="UP000276215"/>
    </source>
</evidence>
<evidence type="ECO:0000256" key="2">
    <source>
        <dbReference type="ARBA" id="ARBA00006582"/>
    </source>
</evidence>
<feature type="compositionally biased region" description="Polar residues" evidence="6">
    <location>
        <begin position="378"/>
        <end position="403"/>
    </location>
</feature>
<feature type="region of interest" description="Disordered" evidence="6">
    <location>
        <begin position="489"/>
        <end position="553"/>
    </location>
</feature>
<feature type="compositionally biased region" description="Gly residues" evidence="6">
    <location>
        <begin position="65"/>
        <end position="76"/>
    </location>
</feature>
<feature type="compositionally biased region" description="Polar residues" evidence="6">
    <location>
        <begin position="83"/>
        <end position="94"/>
    </location>
</feature>
<feature type="compositionally biased region" description="Polar residues" evidence="6">
    <location>
        <begin position="179"/>
        <end position="195"/>
    </location>
</feature>
<dbReference type="PROSITE" id="PS51778">
    <property type="entry name" value="VAST"/>
    <property type="match status" value="1"/>
</dbReference>
<dbReference type="GO" id="GO:0032366">
    <property type="term" value="P:intracellular sterol transport"/>
    <property type="evidence" value="ECO:0007669"/>
    <property type="project" value="TreeGrafter"/>
</dbReference>
<evidence type="ECO:0000256" key="4">
    <source>
        <dbReference type="ARBA" id="ARBA00022989"/>
    </source>
</evidence>
<dbReference type="PANTHER" id="PTHR23319">
    <property type="entry name" value="GRAM DOMAIN CONTAINING 1B, ISOFORM E"/>
    <property type="match status" value="1"/>
</dbReference>
<feature type="region of interest" description="Disordered" evidence="6">
    <location>
        <begin position="1"/>
        <end position="284"/>
    </location>
</feature>
<feature type="compositionally biased region" description="Polar residues" evidence="6">
    <location>
        <begin position="48"/>
        <end position="57"/>
    </location>
</feature>
<dbReference type="AlphaFoldDB" id="A0A3N4J5T1"/>
<evidence type="ECO:0000256" key="5">
    <source>
        <dbReference type="ARBA" id="ARBA00023136"/>
    </source>
</evidence>
<dbReference type="Gene3D" id="2.30.29.30">
    <property type="entry name" value="Pleckstrin-homology domain (PH domain)/Phosphotyrosine-binding domain (PTB)"/>
    <property type="match status" value="1"/>
</dbReference>
<dbReference type="GO" id="GO:0005789">
    <property type="term" value="C:endoplasmic reticulum membrane"/>
    <property type="evidence" value="ECO:0007669"/>
    <property type="project" value="TreeGrafter"/>
</dbReference>
<feature type="compositionally biased region" description="Polar residues" evidence="6">
    <location>
        <begin position="269"/>
        <end position="284"/>
    </location>
</feature>
<gene>
    <name evidence="9" type="ORF">L873DRAFT_1709879</name>
</gene>
<feature type="compositionally biased region" description="Basic and acidic residues" evidence="6">
    <location>
        <begin position="1087"/>
        <end position="1097"/>
    </location>
</feature>
<feature type="region of interest" description="Disordered" evidence="6">
    <location>
        <begin position="677"/>
        <end position="774"/>
    </location>
</feature>
<evidence type="ECO:0000256" key="7">
    <source>
        <dbReference type="SAM" id="Phobius"/>
    </source>
</evidence>
<feature type="transmembrane region" description="Helical" evidence="7">
    <location>
        <begin position="1002"/>
        <end position="1026"/>
    </location>
</feature>
<feature type="compositionally biased region" description="Acidic residues" evidence="6">
    <location>
        <begin position="682"/>
        <end position="715"/>
    </location>
</feature>
<dbReference type="InterPro" id="IPR004182">
    <property type="entry name" value="GRAM"/>
</dbReference>
<evidence type="ECO:0000256" key="6">
    <source>
        <dbReference type="SAM" id="MobiDB-lite"/>
    </source>
</evidence>
<feature type="compositionally biased region" description="Polar residues" evidence="6">
    <location>
        <begin position="240"/>
        <end position="258"/>
    </location>
</feature>
<proteinExistence type="inferred from homology"/>
<dbReference type="SMART" id="SM00568">
    <property type="entry name" value="GRAM"/>
    <property type="match status" value="1"/>
</dbReference>
<evidence type="ECO:0000313" key="9">
    <source>
        <dbReference type="EMBL" id="RPA92438.1"/>
    </source>
</evidence>
<organism evidence="9 10">
    <name type="scientific">Choiromyces venosus 120613-1</name>
    <dbReference type="NCBI Taxonomy" id="1336337"/>
    <lineage>
        <taxon>Eukaryota</taxon>
        <taxon>Fungi</taxon>
        <taxon>Dikarya</taxon>
        <taxon>Ascomycota</taxon>
        <taxon>Pezizomycotina</taxon>
        <taxon>Pezizomycetes</taxon>
        <taxon>Pezizales</taxon>
        <taxon>Tuberaceae</taxon>
        <taxon>Choiromyces</taxon>
    </lineage>
</organism>
<evidence type="ECO:0000259" key="8">
    <source>
        <dbReference type="PROSITE" id="PS51778"/>
    </source>
</evidence>
<feature type="region of interest" description="Disordered" evidence="6">
    <location>
        <begin position="312"/>
        <end position="356"/>
    </location>
</feature>
<dbReference type="STRING" id="1336337.A0A3N4J5T1"/>
<dbReference type="GO" id="GO:0140268">
    <property type="term" value="C:endoplasmic reticulum-plasma membrane contact site"/>
    <property type="evidence" value="ECO:0007669"/>
    <property type="project" value="TreeGrafter"/>
</dbReference>
<dbReference type="OrthoDB" id="2162691at2759"/>
<dbReference type="GO" id="GO:0005739">
    <property type="term" value="C:mitochondrion"/>
    <property type="evidence" value="ECO:0007669"/>
    <property type="project" value="TreeGrafter"/>
</dbReference>
<dbReference type="Pfam" id="PF16016">
    <property type="entry name" value="VASt"/>
    <property type="match status" value="1"/>
</dbReference>
<keyword evidence="4 7" id="KW-1133">Transmembrane helix</keyword>
<comment type="similarity">
    <text evidence="2">Belongs to the YSP2 family.</text>
</comment>
<dbReference type="GO" id="GO:0032934">
    <property type="term" value="F:sterol binding"/>
    <property type="evidence" value="ECO:0007669"/>
    <property type="project" value="TreeGrafter"/>
</dbReference>
<keyword evidence="3 7" id="KW-0812">Transmembrane</keyword>
<dbReference type="Proteomes" id="UP000276215">
    <property type="component" value="Unassembled WGS sequence"/>
</dbReference>
<feature type="domain" description="VASt" evidence="8">
    <location>
        <begin position="780"/>
        <end position="934"/>
    </location>
</feature>
<dbReference type="PANTHER" id="PTHR23319:SF4">
    <property type="entry name" value="GRAM DOMAIN CONTAINING 1B, ISOFORM E"/>
    <property type="match status" value="1"/>
</dbReference>
<dbReference type="GO" id="GO:0120015">
    <property type="term" value="F:sterol transfer activity"/>
    <property type="evidence" value="ECO:0007669"/>
    <property type="project" value="TreeGrafter"/>
</dbReference>
<comment type="subcellular location">
    <subcellularLocation>
        <location evidence="1">Membrane</location>
        <topology evidence="1">Single-pass membrane protein</topology>
    </subcellularLocation>
</comment>
<feature type="region of interest" description="Disordered" evidence="6">
    <location>
        <begin position="1081"/>
        <end position="1106"/>
    </location>
</feature>
<keyword evidence="5 7" id="KW-0472">Membrane</keyword>
<evidence type="ECO:0000256" key="1">
    <source>
        <dbReference type="ARBA" id="ARBA00004167"/>
    </source>
</evidence>
<feature type="region of interest" description="Disordered" evidence="6">
    <location>
        <begin position="929"/>
        <end position="957"/>
    </location>
</feature>
<reference evidence="9 10" key="1">
    <citation type="journal article" date="2018" name="Nat. Ecol. Evol.">
        <title>Pezizomycetes genomes reveal the molecular basis of ectomycorrhizal truffle lifestyle.</title>
        <authorList>
            <person name="Murat C."/>
            <person name="Payen T."/>
            <person name="Noel B."/>
            <person name="Kuo A."/>
            <person name="Morin E."/>
            <person name="Chen J."/>
            <person name="Kohler A."/>
            <person name="Krizsan K."/>
            <person name="Balestrini R."/>
            <person name="Da Silva C."/>
            <person name="Montanini B."/>
            <person name="Hainaut M."/>
            <person name="Levati E."/>
            <person name="Barry K.W."/>
            <person name="Belfiori B."/>
            <person name="Cichocki N."/>
            <person name="Clum A."/>
            <person name="Dockter R.B."/>
            <person name="Fauchery L."/>
            <person name="Guy J."/>
            <person name="Iotti M."/>
            <person name="Le Tacon F."/>
            <person name="Lindquist E.A."/>
            <person name="Lipzen A."/>
            <person name="Malagnac F."/>
            <person name="Mello A."/>
            <person name="Molinier V."/>
            <person name="Miyauchi S."/>
            <person name="Poulain J."/>
            <person name="Riccioni C."/>
            <person name="Rubini A."/>
            <person name="Sitrit Y."/>
            <person name="Splivallo R."/>
            <person name="Traeger S."/>
            <person name="Wang M."/>
            <person name="Zifcakova L."/>
            <person name="Wipf D."/>
            <person name="Zambonelli A."/>
            <person name="Paolocci F."/>
            <person name="Nowrousian M."/>
            <person name="Ottonello S."/>
            <person name="Baldrian P."/>
            <person name="Spatafora J.W."/>
            <person name="Henrissat B."/>
            <person name="Nagy L.G."/>
            <person name="Aury J.M."/>
            <person name="Wincker P."/>
            <person name="Grigoriev I.V."/>
            <person name="Bonfante P."/>
            <person name="Martin F.M."/>
        </authorList>
    </citation>
    <scope>NUCLEOTIDE SEQUENCE [LARGE SCALE GENOMIC DNA]</scope>
    <source>
        <strain evidence="9 10">120613-1</strain>
    </source>
</reference>
<feature type="region of interest" description="Disordered" evidence="6">
    <location>
        <begin position="450"/>
        <end position="476"/>
    </location>
</feature>
<keyword evidence="10" id="KW-1185">Reference proteome</keyword>
<feature type="compositionally biased region" description="Polar residues" evidence="6">
    <location>
        <begin position="29"/>
        <end position="38"/>
    </location>
</feature>
<dbReference type="Pfam" id="PF02893">
    <property type="entry name" value="GRAM"/>
    <property type="match status" value="1"/>
</dbReference>
<feature type="compositionally biased region" description="Low complexity" evidence="6">
    <location>
        <begin position="18"/>
        <end position="28"/>
    </location>
</feature>
<accession>A0A3N4J5T1</accession>
<feature type="compositionally biased region" description="Basic and acidic residues" evidence="6">
    <location>
        <begin position="345"/>
        <end position="356"/>
    </location>
</feature>
<evidence type="ECO:0000256" key="3">
    <source>
        <dbReference type="ARBA" id="ARBA00022692"/>
    </source>
</evidence>
<dbReference type="GO" id="GO:0032541">
    <property type="term" value="C:cortical endoplasmic reticulum"/>
    <property type="evidence" value="ECO:0007669"/>
    <property type="project" value="TreeGrafter"/>
</dbReference>
<dbReference type="CDD" id="cd13220">
    <property type="entry name" value="PH-GRAM_GRAMDC"/>
    <property type="match status" value="1"/>
</dbReference>
<name>A0A3N4J5T1_9PEZI</name>